<sequence length="203" mass="22304">MFLLFLLFTFLINFKGVNTLSESEKKAIVDCHNKYRSQLANGKAQNLTGFLPQGMNIKQIKYDKNVEMSAANWASKCTISHSGGKNGENLFMSSSQNLNKTAALIQACNSWWSECKAKGLQSSLILDRNEFNKGIGHCTQMAWATTTNIGCAVQRCSKSTWKTYLVCQYSPPGNYLGQTIYKKGKPCSGCDKGCSSSNSGLCS</sequence>
<dbReference type="PROSITE" id="PS01010">
    <property type="entry name" value="CRISP_2"/>
    <property type="match status" value="1"/>
</dbReference>
<dbReference type="PANTHER" id="PTHR10334">
    <property type="entry name" value="CYSTEINE-RICH SECRETORY PROTEIN-RELATED"/>
    <property type="match status" value="1"/>
</dbReference>
<dbReference type="SMR" id="A0A7G7LJV8"/>
<accession>A0A7G7LJV8</accession>
<reference evidence="3" key="1">
    <citation type="journal article" date="2020" name="Pathogens">
        <title>Analyses of the Root-Knot Nematode (Meloidogyne graminicola) Transcriptome during Host Infection Highlight Specific Gene Expression Profiling in Resistant Rice Plants.</title>
        <authorList>
            <person name="Petitot A.S."/>
            <person name="Dereeper A."/>
            <person name="Da Silva C."/>
            <person name="Guy J."/>
            <person name="Fernandez D."/>
        </authorList>
    </citation>
    <scope>NUCLEOTIDE SEQUENCE</scope>
</reference>
<dbReference type="SUPFAM" id="SSF55797">
    <property type="entry name" value="PR-1-like"/>
    <property type="match status" value="1"/>
</dbReference>
<dbReference type="InterPro" id="IPR014044">
    <property type="entry name" value="CAP_dom"/>
</dbReference>
<dbReference type="InterPro" id="IPR018244">
    <property type="entry name" value="Allrgn_V5/Tpx1_CS"/>
</dbReference>
<dbReference type="AlphaFoldDB" id="A0A7G7LJV8"/>
<feature type="signal peptide" evidence="1">
    <location>
        <begin position="1"/>
        <end position="19"/>
    </location>
</feature>
<dbReference type="InterPro" id="IPR001283">
    <property type="entry name" value="CRISP-related"/>
</dbReference>
<dbReference type="EMBL" id="MT349884">
    <property type="protein sequence ID" value="QNG40774.1"/>
    <property type="molecule type" value="mRNA"/>
</dbReference>
<feature type="domain" description="SCP" evidence="2">
    <location>
        <begin position="23"/>
        <end position="177"/>
    </location>
</feature>
<feature type="chain" id="PRO_5029018195" evidence="1">
    <location>
        <begin position="20"/>
        <end position="203"/>
    </location>
</feature>
<gene>
    <name evidence="3" type="primary">vap</name>
</gene>
<name>A0A7G7LJV8_9BILA</name>
<dbReference type="PRINTS" id="PR00837">
    <property type="entry name" value="V5TPXLIKE"/>
</dbReference>
<reference evidence="3" key="2">
    <citation type="submission" date="2020-04" db="EMBL/GenBank/DDBJ databases">
        <authorList>
            <person name="Petitot A.-S."/>
            <person name="Dereeper A."/>
            <person name="Fernandez D."/>
        </authorList>
    </citation>
    <scope>NUCLEOTIDE SEQUENCE</scope>
</reference>
<evidence type="ECO:0000256" key="1">
    <source>
        <dbReference type="SAM" id="SignalP"/>
    </source>
</evidence>
<dbReference type="PRINTS" id="PR00838">
    <property type="entry name" value="V5ALLERGEN"/>
</dbReference>
<evidence type="ECO:0000313" key="3">
    <source>
        <dbReference type="EMBL" id="QNG40774.1"/>
    </source>
</evidence>
<dbReference type="SMART" id="SM00198">
    <property type="entry name" value="SCP"/>
    <property type="match status" value="1"/>
</dbReference>
<dbReference type="InterPro" id="IPR035940">
    <property type="entry name" value="CAP_sf"/>
</dbReference>
<dbReference type="GO" id="GO:0005576">
    <property type="term" value="C:extracellular region"/>
    <property type="evidence" value="ECO:0007669"/>
    <property type="project" value="InterPro"/>
</dbReference>
<dbReference type="Gene3D" id="3.40.33.10">
    <property type="entry name" value="CAP"/>
    <property type="match status" value="1"/>
</dbReference>
<keyword evidence="1" id="KW-0732">Signal</keyword>
<dbReference type="CDD" id="cd05380">
    <property type="entry name" value="CAP_euk"/>
    <property type="match status" value="1"/>
</dbReference>
<organism evidence="3">
    <name type="scientific">Meloidogyne graminicola</name>
    <dbReference type="NCBI Taxonomy" id="189291"/>
    <lineage>
        <taxon>Eukaryota</taxon>
        <taxon>Metazoa</taxon>
        <taxon>Ecdysozoa</taxon>
        <taxon>Nematoda</taxon>
        <taxon>Chromadorea</taxon>
        <taxon>Rhabditida</taxon>
        <taxon>Tylenchina</taxon>
        <taxon>Tylenchomorpha</taxon>
        <taxon>Tylenchoidea</taxon>
        <taxon>Meloidogynidae</taxon>
        <taxon>Meloidogyninae</taxon>
        <taxon>Meloidogyne</taxon>
    </lineage>
</organism>
<dbReference type="InterPro" id="IPR002413">
    <property type="entry name" value="V5_allergen-like"/>
</dbReference>
<proteinExistence type="evidence at transcript level"/>
<evidence type="ECO:0000259" key="2">
    <source>
        <dbReference type="SMART" id="SM00198"/>
    </source>
</evidence>
<dbReference type="Pfam" id="PF00188">
    <property type="entry name" value="CAP"/>
    <property type="match status" value="1"/>
</dbReference>
<protein>
    <submittedName>
        <fullName evidence="3">Putative venom allergen-like protein</fullName>
    </submittedName>
</protein>